<evidence type="ECO:0000313" key="4">
    <source>
        <dbReference type="Proteomes" id="UP000289340"/>
    </source>
</evidence>
<protein>
    <submittedName>
        <fullName evidence="3">TMV resistance protein N isoform C</fullName>
    </submittedName>
</protein>
<gene>
    <name evidence="3" type="ORF">D0Y65_005410</name>
</gene>
<dbReference type="SUPFAM" id="SSF52200">
    <property type="entry name" value="Toll/Interleukin receptor TIR domain"/>
    <property type="match status" value="2"/>
</dbReference>
<feature type="domain" description="TIR" evidence="2">
    <location>
        <begin position="185"/>
        <end position="350"/>
    </location>
</feature>
<proteinExistence type="predicted"/>
<dbReference type="PROSITE" id="PS50104">
    <property type="entry name" value="TIR"/>
    <property type="match status" value="2"/>
</dbReference>
<dbReference type="PANTHER" id="PTHR32009:SF145">
    <property type="entry name" value="NB-ARC DOMAIN PROTEIN"/>
    <property type="match status" value="1"/>
</dbReference>
<accession>A0A445LVL9</accession>
<feature type="domain" description="TIR" evidence="2">
    <location>
        <begin position="7"/>
        <end position="176"/>
    </location>
</feature>
<dbReference type="Pfam" id="PF01582">
    <property type="entry name" value="TIR"/>
    <property type="match status" value="2"/>
</dbReference>
<keyword evidence="4" id="KW-1185">Reference proteome</keyword>
<dbReference type="InterPro" id="IPR035897">
    <property type="entry name" value="Toll_tir_struct_dom_sf"/>
</dbReference>
<dbReference type="FunFam" id="3.40.50.10140:FF:000007">
    <property type="entry name" value="Disease resistance protein (TIR-NBS-LRR class)"/>
    <property type="match status" value="1"/>
</dbReference>
<evidence type="ECO:0000259" key="2">
    <source>
        <dbReference type="PROSITE" id="PS50104"/>
    </source>
</evidence>
<dbReference type="Proteomes" id="UP000289340">
    <property type="component" value="Chromosome 2"/>
</dbReference>
<dbReference type="EMBL" id="QZWG01000002">
    <property type="protein sequence ID" value="RZC27263.1"/>
    <property type="molecule type" value="Genomic_DNA"/>
</dbReference>
<reference evidence="3 4" key="1">
    <citation type="submission" date="2018-09" db="EMBL/GenBank/DDBJ databases">
        <title>A high-quality reference genome of wild soybean provides a powerful tool to mine soybean genomes.</title>
        <authorList>
            <person name="Xie M."/>
            <person name="Chung C.Y.L."/>
            <person name="Li M.-W."/>
            <person name="Wong F.-L."/>
            <person name="Chan T.-F."/>
            <person name="Lam H.-M."/>
        </authorList>
    </citation>
    <scope>NUCLEOTIDE SEQUENCE [LARGE SCALE GENOMIC DNA]</scope>
    <source>
        <strain evidence="4">cv. W05</strain>
        <tissue evidence="3">Hypocotyl of etiolated seedlings</tissue>
    </source>
</reference>
<evidence type="ECO:0000313" key="3">
    <source>
        <dbReference type="EMBL" id="RZC27263.1"/>
    </source>
</evidence>
<dbReference type="GO" id="GO:0007165">
    <property type="term" value="P:signal transduction"/>
    <property type="evidence" value="ECO:0007669"/>
    <property type="project" value="InterPro"/>
</dbReference>
<organism evidence="3 4">
    <name type="scientific">Glycine soja</name>
    <name type="common">Wild soybean</name>
    <dbReference type="NCBI Taxonomy" id="3848"/>
    <lineage>
        <taxon>Eukaryota</taxon>
        <taxon>Viridiplantae</taxon>
        <taxon>Streptophyta</taxon>
        <taxon>Embryophyta</taxon>
        <taxon>Tracheophyta</taxon>
        <taxon>Spermatophyta</taxon>
        <taxon>Magnoliopsida</taxon>
        <taxon>eudicotyledons</taxon>
        <taxon>Gunneridae</taxon>
        <taxon>Pentapetalae</taxon>
        <taxon>rosids</taxon>
        <taxon>fabids</taxon>
        <taxon>Fabales</taxon>
        <taxon>Fabaceae</taxon>
        <taxon>Papilionoideae</taxon>
        <taxon>50 kb inversion clade</taxon>
        <taxon>NPAAA clade</taxon>
        <taxon>indigoferoid/millettioid clade</taxon>
        <taxon>Phaseoleae</taxon>
        <taxon>Glycine</taxon>
        <taxon>Glycine subgen. Soja</taxon>
    </lineage>
</organism>
<name>A0A445LVL9_GLYSO</name>
<keyword evidence="1" id="KW-0520">NAD</keyword>
<dbReference type="SMART" id="SM00255">
    <property type="entry name" value="TIR"/>
    <property type="match status" value="2"/>
</dbReference>
<dbReference type="AlphaFoldDB" id="A0A445LVL9"/>
<dbReference type="Gene3D" id="3.40.50.10140">
    <property type="entry name" value="Toll/interleukin-1 receptor homology (TIR) domain"/>
    <property type="match status" value="2"/>
</dbReference>
<dbReference type="InterPro" id="IPR000157">
    <property type="entry name" value="TIR_dom"/>
</dbReference>
<comment type="caution">
    <text evidence="3">The sequence shown here is derived from an EMBL/GenBank/DDBJ whole genome shotgun (WGS) entry which is preliminary data.</text>
</comment>
<dbReference type="PANTHER" id="PTHR32009">
    <property type="entry name" value="TMV RESISTANCE PROTEIN N-LIKE"/>
    <property type="match status" value="1"/>
</dbReference>
<evidence type="ECO:0000256" key="1">
    <source>
        <dbReference type="ARBA" id="ARBA00023027"/>
    </source>
</evidence>
<sequence>MTNEPNNKYDVFLCLVGPDTRYTFAGNLYNALRRNRINTFFTEDNHHDELLLMNGDQISPFALRAIKESNLLIVVLSPNYASSPRNLDEFVAIVRCIKRKKQLLLPVFYKVERGEIMDAIFSGPDQQALCVFEERFGDYKERVNEWKDALLEVYGWTAMEYQNGSGYEYEFIREIVDIAKRRQRRRYDVFLSFRGRDTRHSFTGFLYKAFCREGFYVFMDDEGLEGGNQISPTIMGAIERSRLSIVVFSENYGYSTWCLDELSKIIECVKTRNQMVWPIFYNVEKSDVCNQTKSYGDAMTAQEKRFGKDSGKVHKWRSALSEIANLEGEHLRENQPCTCVGTNMNLSKGLWKRPLIYQVLAPMTATRKSQECQNARIGRLGAV</sequence>